<dbReference type="AlphaFoldDB" id="A0A1Q8YFR7"/>
<dbReference type="Proteomes" id="UP000185911">
    <property type="component" value="Unassembled WGS sequence"/>
</dbReference>
<evidence type="ECO:0000313" key="2">
    <source>
        <dbReference type="Proteomes" id="UP000185911"/>
    </source>
</evidence>
<dbReference type="RefSeq" id="WP_075586053.1">
    <property type="nucleotide sequence ID" value="NZ_MSYM01000011.1"/>
</dbReference>
<accession>A0A1Q8YFR7</accession>
<dbReference type="STRING" id="81479.RA876_02655"/>
<keyword evidence="2" id="KW-1185">Reference proteome</keyword>
<evidence type="ECO:0000313" key="1">
    <source>
        <dbReference type="EMBL" id="OLP06891.1"/>
    </source>
</evidence>
<proteinExistence type="predicted"/>
<sequence length="88" mass="9282">MAISQDELHSAGELLAGAASVREAAATWRAAHPEQRVVVVDAMDMRGETAALRCGTRSIYLATSDGHCWSITEQPGDASALVLTQDDA</sequence>
<protein>
    <submittedName>
        <fullName evidence="1">Uncharacterized protein</fullName>
    </submittedName>
</protein>
<name>A0A1Q8YFR7_9BURK</name>
<gene>
    <name evidence="1" type="ORF">BLL52_1637</name>
</gene>
<dbReference type="EMBL" id="MSYM01000011">
    <property type="protein sequence ID" value="OLP06891.1"/>
    <property type="molecule type" value="Genomic_DNA"/>
</dbReference>
<organism evidence="1 2">
    <name type="scientific">Rhodoferax antarcticus ANT.BR</name>
    <dbReference type="NCBI Taxonomy" id="1111071"/>
    <lineage>
        <taxon>Bacteria</taxon>
        <taxon>Pseudomonadati</taxon>
        <taxon>Pseudomonadota</taxon>
        <taxon>Betaproteobacteria</taxon>
        <taxon>Burkholderiales</taxon>
        <taxon>Comamonadaceae</taxon>
        <taxon>Rhodoferax</taxon>
    </lineage>
</organism>
<reference evidence="1 2" key="1">
    <citation type="submission" date="2017-01" db="EMBL/GenBank/DDBJ databases">
        <title>Genome sequence of Rhodoferax antarcticus ANT.BR, a psychrophilic purple nonsulfur bacterium from an Antarctic microbial mat.</title>
        <authorList>
            <person name="Baker J."/>
            <person name="Riester C."/>
            <person name="Skinner B."/>
            <person name="Newell A."/>
            <person name="Swingley W."/>
            <person name="Madigan M."/>
            <person name="Jung D."/>
            <person name="Asao M."/>
            <person name="Chen M."/>
            <person name="Loughlin P."/>
            <person name="Pan H."/>
            <person name="Lin S."/>
            <person name="Li N."/>
            <person name="Shaw J."/>
            <person name="Prado M."/>
            <person name="Sherman C."/>
            <person name="Li X."/>
            <person name="Tang J."/>
            <person name="Blankenship R."/>
            <person name="Zhao T."/>
            <person name="Touchman J."/>
            <person name="Sattley M."/>
        </authorList>
    </citation>
    <scope>NUCLEOTIDE SEQUENCE [LARGE SCALE GENOMIC DNA]</scope>
    <source>
        <strain evidence="1 2">ANT.BR</strain>
    </source>
</reference>
<comment type="caution">
    <text evidence="1">The sequence shown here is derived from an EMBL/GenBank/DDBJ whole genome shotgun (WGS) entry which is preliminary data.</text>
</comment>